<sequence length="40" mass="4564">MVNGVPFPVLPHFPKPFQFGRETCSILVLRMCKIGKMDQT</sequence>
<dbReference type="AlphaFoldDB" id="A0A0A9GNP7"/>
<reference evidence="1" key="1">
    <citation type="submission" date="2014-09" db="EMBL/GenBank/DDBJ databases">
        <authorList>
            <person name="Magalhaes I.L.F."/>
            <person name="Oliveira U."/>
            <person name="Santos F.R."/>
            <person name="Vidigal T.H.D.A."/>
            <person name="Brescovit A.D."/>
            <person name="Santos A.J."/>
        </authorList>
    </citation>
    <scope>NUCLEOTIDE SEQUENCE</scope>
    <source>
        <tissue evidence="1">Shoot tissue taken approximately 20 cm above the soil surface</tissue>
    </source>
</reference>
<name>A0A0A9GNP7_ARUDO</name>
<organism evidence="1">
    <name type="scientific">Arundo donax</name>
    <name type="common">Giant reed</name>
    <name type="synonym">Donax arundinaceus</name>
    <dbReference type="NCBI Taxonomy" id="35708"/>
    <lineage>
        <taxon>Eukaryota</taxon>
        <taxon>Viridiplantae</taxon>
        <taxon>Streptophyta</taxon>
        <taxon>Embryophyta</taxon>
        <taxon>Tracheophyta</taxon>
        <taxon>Spermatophyta</taxon>
        <taxon>Magnoliopsida</taxon>
        <taxon>Liliopsida</taxon>
        <taxon>Poales</taxon>
        <taxon>Poaceae</taxon>
        <taxon>PACMAD clade</taxon>
        <taxon>Arundinoideae</taxon>
        <taxon>Arundineae</taxon>
        <taxon>Arundo</taxon>
    </lineage>
</organism>
<reference evidence="1" key="2">
    <citation type="journal article" date="2015" name="Data Brief">
        <title>Shoot transcriptome of the giant reed, Arundo donax.</title>
        <authorList>
            <person name="Barrero R.A."/>
            <person name="Guerrero F.D."/>
            <person name="Moolhuijzen P."/>
            <person name="Goolsby J.A."/>
            <person name="Tidwell J."/>
            <person name="Bellgard S.E."/>
            <person name="Bellgard M.I."/>
        </authorList>
    </citation>
    <scope>NUCLEOTIDE SEQUENCE</scope>
    <source>
        <tissue evidence="1">Shoot tissue taken approximately 20 cm above the soil surface</tissue>
    </source>
</reference>
<protein>
    <submittedName>
        <fullName evidence="1">Uncharacterized protein</fullName>
    </submittedName>
</protein>
<proteinExistence type="predicted"/>
<evidence type="ECO:0000313" key="1">
    <source>
        <dbReference type="EMBL" id="JAE25039.1"/>
    </source>
</evidence>
<accession>A0A0A9GNP7</accession>
<dbReference type="EMBL" id="GBRH01172857">
    <property type="protein sequence ID" value="JAE25039.1"/>
    <property type="molecule type" value="Transcribed_RNA"/>
</dbReference>